<protein>
    <submittedName>
        <fullName evidence="1">Uncharacterized protein</fullName>
    </submittedName>
</protein>
<keyword evidence="2" id="KW-1185">Reference proteome</keyword>
<gene>
    <name evidence="1" type="ORF">AABB28_07100</name>
</gene>
<dbReference type="AlphaFoldDB" id="A0AAN0NGG9"/>
<evidence type="ECO:0000313" key="1">
    <source>
        <dbReference type="EMBL" id="WZU65027.1"/>
    </source>
</evidence>
<dbReference type="RefSeq" id="WP_342071379.1">
    <property type="nucleotide sequence ID" value="NZ_CP151762.1"/>
</dbReference>
<accession>A0AAN0NGG9</accession>
<name>A0AAN0NGG9_9RHOB</name>
<sequence>MSSTPTYPFPDDLKSELIGEIDDMGAEYATGTLDAILLEANGSLVSHGVTKEMYEGQIISALTAADMIAVSLGQQPTLLDADFLDAIAGHAADLRDAEGVADLAERALVIITDPDNDNFADCTADLPTRDDLIALVTPLLDTLAAAKAQYPGEWTDAVLGEGTFEITMGDDDD</sequence>
<dbReference type="KEGG" id="yag:AABB28_07100"/>
<evidence type="ECO:0000313" key="2">
    <source>
        <dbReference type="Proteomes" id="UP001451782"/>
    </source>
</evidence>
<dbReference type="Proteomes" id="UP001451782">
    <property type="component" value="Chromosome"/>
</dbReference>
<reference evidence="1 2" key="1">
    <citation type="submission" date="2024-04" db="EMBL/GenBank/DDBJ databases">
        <title>Phylogenomic analyses of a clade within the roseobacter group suggest taxonomic reassignments of species of the genera Aestuariivita, Citreicella, Loktanella, Nautella, Pelagibaca, Ruegeria, Thalassobius, Thiobacimonas and Tropicibacter, and the proposal o.</title>
        <authorList>
            <person name="Jeon C.O."/>
        </authorList>
    </citation>
    <scope>NUCLEOTIDE SEQUENCE [LARGE SCALE GENOMIC DNA]</scope>
    <source>
        <strain evidence="1 2">G8-12</strain>
    </source>
</reference>
<proteinExistence type="predicted"/>
<dbReference type="EMBL" id="CP151762">
    <property type="protein sequence ID" value="WZU65027.1"/>
    <property type="molecule type" value="Genomic_DNA"/>
</dbReference>
<organism evidence="1 2">
    <name type="scientific">Yoonia algicola</name>
    <dbReference type="NCBI Taxonomy" id="3137368"/>
    <lineage>
        <taxon>Bacteria</taxon>
        <taxon>Pseudomonadati</taxon>
        <taxon>Pseudomonadota</taxon>
        <taxon>Alphaproteobacteria</taxon>
        <taxon>Rhodobacterales</taxon>
        <taxon>Paracoccaceae</taxon>
        <taxon>Yoonia</taxon>
    </lineage>
</organism>